<organism evidence="2 3">
    <name type="scientific">Yersinia rochesterensis</name>
    <dbReference type="NCBI Taxonomy" id="1604335"/>
    <lineage>
        <taxon>Bacteria</taxon>
        <taxon>Pseudomonadati</taxon>
        <taxon>Pseudomonadota</taxon>
        <taxon>Gammaproteobacteria</taxon>
        <taxon>Enterobacterales</taxon>
        <taxon>Yersiniaceae</taxon>
        <taxon>Yersinia</taxon>
    </lineage>
</organism>
<dbReference type="Gene3D" id="3.40.50.1820">
    <property type="entry name" value="alpha/beta hydrolase"/>
    <property type="match status" value="1"/>
</dbReference>
<evidence type="ECO:0000259" key="1">
    <source>
        <dbReference type="Pfam" id="PF07819"/>
    </source>
</evidence>
<dbReference type="SUPFAM" id="SSF53474">
    <property type="entry name" value="alpha/beta-Hydrolases"/>
    <property type="match status" value="1"/>
</dbReference>
<dbReference type="EMBL" id="CP032482">
    <property type="protein sequence ID" value="AYD42613.1"/>
    <property type="molecule type" value="Genomic_DNA"/>
</dbReference>
<reference evidence="2 3" key="1">
    <citation type="submission" date="2018-09" db="EMBL/GenBank/DDBJ databases">
        <title>Yersinia kristensenii subsp. rochesterensis subsp. nov., Isolated from Human Feces.</title>
        <authorList>
            <person name="Cunningham S.A."/>
            <person name="Jeraldo P."/>
            <person name="Patel R."/>
        </authorList>
    </citation>
    <scope>NUCLEOTIDE SEQUENCE [LARGE SCALE GENOMIC DNA]</scope>
    <source>
        <strain evidence="2 3">ATCC BAA-2637</strain>
    </source>
</reference>
<sequence>MAETSEKIIAPPAYDENGRLYYPLIPAASIKNQIAVCYKVPDRAIPVIFLPGVMGSNLKTNSQGESDKLWRLDDTFSPAGWLFTGAKTRKKELDPTKVIVDPAGIVANDLADKGFTSRRMRGWGEVANISYGQFLPWLQNALHDFDQFKQGERTKLIGVSLKTENGGEPLTKEQVALSYKYLFPVHVVGYNWLDNIATSGEMLLKKIDDIVLGYASKGIKCEKVIVVTHSMGGLVARHCSELKNGRNKILGIVHGVMPAMGAASAYRRMKAGMEYSDIKGRLTAEVAGGNSAEMTAVLSQSPGPLQLLPGVEYGLNWLKIKDGEHTYSLPKADPFTEIYTIRGKWWSLCEDYLIDPSNIKLNSAKMDKDWVNYKRMINDKVQPIIEKLSGQYHRNTHAFYGNRTPTHGDLIWQGDTPAIDNWLQKDRARYPIDGRASRPPGDEILTIRTVATPLGGKGWHTGIYQQYTIVPPTVSELGDGTVPLRSSQVPTRYLRSRMSLPVEHEPAYKHTVAQQYTLWAIIQIAQKVTETSLRYI</sequence>
<gene>
    <name evidence="2" type="ORF">DXZ79_01920</name>
</gene>
<evidence type="ECO:0000313" key="3">
    <source>
        <dbReference type="Proteomes" id="UP000265864"/>
    </source>
</evidence>
<name>A0A8D4MX63_9GAMM</name>
<dbReference type="GO" id="GO:0016788">
    <property type="term" value="F:hydrolase activity, acting on ester bonds"/>
    <property type="evidence" value="ECO:0007669"/>
    <property type="project" value="InterPro"/>
</dbReference>
<dbReference type="Pfam" id="PF07819">
    <property type="entry name" value="PGAP1"/>
    <property type="match status" value="1"/>
</dbReference>
<dbReference type="AlphaFoldDB" id="A0A8D4MX63"/>
<dbReference type="PANTHER" id="PTHR11440">
    <property type="entry name" value="LECITHIN-CHOLESTEROL ACYLTRANSFERASE-RELATED"/>
    <property type="match status" value="1"/>
</dbReference>
<protein>
    <recommendedName>
        <fullName evidence="1">GPI inositol-deacylase PGAP1-like alpha/beta domain-containing protein</fullName>
    </recommendedName>
</protein>
<dbReference type="InterPro" id="IPR029058">
    <property type="entry name" value="AB_hydrolase_fold"/>
</dbReference>
<accession>A0A8D4MX63</accession>
<evidence type="ECO:0000313" key="2">
    <source>
        <dbReference type="EMBL" id="AYD42613.1"/>
    </source>
</evidence>
<dbReference type="InterPro" id="IPR012908">
    <property type="entry name" value="PGAP1-ab_dom-like"/>
</dbReference>
<dbReference type="RefSeq" id="WP_120011035.1">
    <property type="nucleotide sequence ID" value="NZ_CP032482.1"/>
</dbReference>
<feature type="domain" description="GPI inositol-deacylase PGAP1-like alpha/beta" evidence="1">
    <location>
        <begin position="201"/>
        <end position="252"/>
    </location>
</feature>
<dbReference type="Proteomes" id="UP000265864">
    <property type="component" value="Chromosome"/>
</dbReference>
<proteinExistence type="predicted"/>
<dbReference type="GeneID" id="82549550"/>